<dbReference type="GeneID" id="64970847"/>
<evidence type="ECO:0000313" key="2">
    <source>
        <dbReference type="EMBL" id="BCS20842.1"/>
    </source>
</evidence>
<dbReference type="RefSeq" id="XP_041553036.1">
    <property type="nucleotide sequence ID" value="XM_041700008.1"/>
</dbReference>
<feature type="region of interest" description="Disordered" evidence="1">
    <location>
        <begin position="33"/>
        <end position="61"/>
    </location>
</feature>
<dbReference type="KEGG" id="apuu:APUU_21274S"/>
<dbReference type="OrthoDB" id="4424523at2759"/>
<gene>
    <name evidence="2" type="ORF">APUU_21274S</name>
</gene>
<name>A0A7R7XG05_9EURO</name>
<accession>A0A7R7XG05</accession>
<reference evidence="2" key="2">
    <citation type="submission" date="2021-02" db="EMBL/GenBank/DDBJ databases">
        <title>Aspergillus puulaauensis MK2 genome sequence.</title>
        <authorList>
            <person name="Futagami T."/>
            <person name="Mori K."/>
            <person name="Kadooka C."/>
            <person name="Tanaka T."/>
        </authorList>
    </citation>
    <scope>NUCLEOTIDE SEQUENCE</scope>
    <source>
        <strain evidence="2">MK2</strain>
    </source>
</reference>
<organism evidence="2 3">
    <name type="scientific">Aspergillus puulaauensis</name>
    <dbReference type="NCBI Taxonomy" id="1220207"/>
    <lineage>
        <taxon>Eukaryota</taxon>
        <taxon>Fungi</taxon>
        <taxon>Dikarya</taxon>
        <taxon>Ascomycota</taxon>
        <taxon>Pezizomycotina</taxon>
        <taxon>Eurotiomycetes</taxon>
        <taxon>Eurotiomycetidae</taxon>
        <taxon>Eurotiales</taxon>
        <taxon>Aspergillaceae</taxon>
        <taxon>Aspergillus</taxon>
    </lineage>
</organism>
<protein>
    <submittedName>
        <fullName evidence="2">Uncharacterized protein</fullName>
    </submittedName>
</protein>
<dbReference type="EMBL" id="AP024444">
    <property type="protein sequence ID" value="BCS20842.1"/>
    <property type="molecule type" value="Genomic_DNA"/>
</dbReference>
<evidence type="ECO:0000256" key="1">
    <source>
        <dbReference type="SAM" id="MobiDB-lite"/>
    </source>
</evidence>
<dbReference type="Proteomes" id="UP000654913">
    <property type="component" value="Chromosome 2"/>
</dbReference>
<dbReference type="AlphaFoldDB" id="A0A7R7XG05"/>
<keyword evidence="3" id="KW-1185">Reference proteome</keyword>
<proteinExistence type="predicted"/>
<sequence length="307" mass="35219">MNARTVLNQCKHNPLLLSPFGISRFSTALSRSSPSASRLKERHFPPCRRKPHPTAHFSTSIRMSPAPPTHINGEPQLSNRTPDTFTNLNMADQLERLMQTDGFRKWGFAIYRCTYASDSDWEAFIARIYEPVKRYLKYDNGLDMLGSFAPTVIQDRAAFEGATTATVREHFINTWVPGAFPVENPGLDMGILPNAEVGRYRFFIMVDEESLRSVLDAPENRINQTGFVRLVQADWGSIRSRVDNEEDDDGIVYTPEECEPLEGCTKEDVGWMKVHYDRVETVGYLDIRMHWDWEDHYSRPPEIAELL</sequence>
<reference evidence="2" key="1">
    <citation type="submission" date="2021-01" db="EMBL/GenBank/DDBJ databases">
        <authorList>
            <consortium name="Aspergillus puulaauensis MK2 genome sequencing consortium"/>
            <person name="Kazuki M."/>
            <person name="Futagami T."/>
        </authorList>
    </citation>
    <scope>NUCLEOTIDE SEQUENCE</scope>
    <source>
        <strain evidence="2">MK2</strain>
    </source>
</reference>
<evidence type="ECO:0000313" key="3">
    <source>
        <dbReference type="Proteomes" id="UP000654913"/>
    </source>
</evidence>